<feature type="domain" description="Transposable element P transposase-like RNase H" evidence="2">
    <location>
        <begin position="130"/>
        <end position="232"/>
    </location>
</feature>
<evidence type="ECO:0000313" key="3">
    <source>
        <dbReference type="EMBL" id="KAJ8881277.1"/>
    </source>
</evidence>
<gene>
    <name evidence="3" type="ORF">PR048_017755</name>
</gene>
<feature type="region of interest" description="Disordered" evidence="1">
    <location>
        <begin position="1"/>
        <end position="25"/>
    </location>
</feature>
<evidence type="ECO:0000256" key="1">
    <source>
        <dbReference type="SAM" id="MobiDB-lite"/>
    </source>
</evidence>
<organism evidence="3 4">
    <name type="scientific">Dryococelus australis</name>
    <dbReference type="NCBI Taxonomy" id="614101"/>
    <lineage>
        <taxon>Eukaryota</taxon>
        <taxon>Metazoa</taxon>
        <taxon>Ecdysozoa</taxon>
        <taxon>Arthropoda</taxon>
        <taxon>Hexapoda</taxon>
        <taxon>Insecta</taxon>
        <taxon>Pterygota</taxon>
        <taxon>Neoptera</taxon>
        <taxon>Polyneoptera</taxon>
        <taxon>Phasmatodea</taxon>
        <taxon>Verophasmatodea</taxon>
        <taxon>Anareolatae</taxon>
        <taxon>Phasmatidae</taxon>
        <taxon>Eurycanthinae</taxon>
        <taxon>Dryococelus</taxon>
    </lineage>
</organism>
<dbReference type="InterPro" id="IPR048365">
    <property type="entry name" value="TNP-like_RNaseH_N"/>
</dbReference>
<dbReference type="EMBL" id="JARBHB010000006">
    <property type="protein sequence ID" value="KAJ8881277.1"/>
    <property type="molecule type" value="Genomic_DNA"/>
</dbReference>
<keyword evidence="4" id="KW-1185">Reference proteome</keyword>
<evidence type="ECO:0000313" key="4">
    <source>
        <dbReference type="Proteomes" id="UP001159363"/>
    </source>
</evidence>
<name>A0ABQ9HAC9_9NEOP</name>
<reference evidence="3 4" key="1">
    <citation type="submission" date="2023-02" db="EMBL/GenBank/DDBJ databases">
        <title>LHISI_Scaffold_Assembly.</title>
        <authorList>
            <person name="Stuart O.P."/>
            <person name="Cleave R."/>
            <person name="Magrath M.J.L."/>
            <person name="Mikheyev A.S."/>
        </authorList>
    </citation>
    <scope>NUCLEOTIDE SEQUENCE [LARGE SCALE GENOMIC DNA]</scope>
    <source>
        <strain evidence="3">Daus_M_001</strain>
        <tissue evidence="3">Leg muscle</tissue>
    </source>
</reference>
<comment type="caution">
    <text evidence="3">The sequence shown here is derived from an EMBL/GenBank/DDBJ whole genome shotgun (WGS) entry which is preliminary data.</text>
</comment>
<dbReference type="Pfam" id="PF21787">
    <property type="entry name" value="TNP-like_RNaseH_N"/>
    <property type="match status" value="1"/>
</dbReference>
<protein>
    <recommendedName>
        <fullName evidence="2">Transposable element P transposase-like RNase H domain-containing protein</fullName>
    </recommendedName>
</protein>
<accession>A0ABQ9HAC9</accession>
<proteinExistence type="predicted"/>
<evidence type="ECO:0000259" key="2">
    <source>
        <dbReference type="Pfam" id="PF21787"/>
    </source>
</evidence>
<dbReference type="Proteomes" id="UP001159363">
    <property type="component" value="Chromosome 5"/>
</dbReference>
<sequence length="267" mass="30752">MKKSRTEETSAQPPAENDVPPVLDDPLRKLQEHIQELESQKETFSLRENLETLELSRSKDVELKVEEILYRYFTPKNHISWSPEDIAAAIYLKSVSSKAYRYLCNKLKYPLPDMSTLRKLARESECDVAKAKDLGEFEKISFLSFDEVKISSDICVDRKAGQILGPHKLAQVVMARSLLGKWKHPIYYDFDRPMPKQILKNIIAEVQGNGFQVVAVVNDMGGGNRAAWKQLGINTEKTHFPNPNDHTKKFSFLQMSQFYSNWHETIF</sequence>